<dbReference type="SUPFAM" id="SSF47413">
    <property type="entry name" value="lambda repressor-like DNA-binding domains"/>
    <property type="match status" value="1"/>
</dbReference>
<dbReference type="Pfam" id="PF01381">
    <property type="entry name" value="HTH_3"/>
    <property type="match status" value="1"/>
</dbReference>
<dbReference type="PANTHER" id="PTHR46797">
    <property type="entry name" value="HTH-TYPE TRANSCRIPTIONAL REGULATOR"/>
    <property type="match status" value="1"/>
</dbReference>
<dbReference type="PANTHER" id="PTHR46797:SF10">
    <property type="entry name" value="BLR1115 PROTEIN"/>
    <property type="match status" value="1"/>
</dbReference>
<evidence type="ECO:0000256" key="1">
    <source>
        <dbReference type="ARBA" id="ARBA00023125"/>
    </source>
</evidence>
<dbReference type="CDD" id="cd02209">
    <property type="entry name" value="cupin_XRE_C"/>
    <property type="match status" value="1"/>
</dbReference>
<sequence>MMNAMSDDLSVALATTLQRLRADRGLSGAALADRSGVSRSMVSRIESGDVQPTASLLGRLSAALGITLSELIASAERGERRLVRRAEQPVWTDPGTGYTRRAVSPASGGRLELVEVHLPPGARVSFPAEAYAFTHHQIWVLEGDLEFREGETVHGLGAGDCLQTGPPAPCEFHNPGGRECRYLVAVTRRAP</sequence>
<dbReference type="InterPro" id="IPR010982">
    <property type="entry name" value="Lambda_DNA-bd_dom_sf"/>
</dbReference>
<dbReference type="InterPro" id="IPR014710">
    <property type="entry name" value="RmlC-like_jellyroll"/>
</dbReference>
<name>A0A1M6AN52_9ACTN</name>
<dbReference type="Gene3D" id="2.60.120.10">
    <property type="entry name" value="Jelly Rolls"/>
    <property type="match status" value="1"/>
</dbReference>
<dbReference type="SMART" id="SM00530">
    <property type="entry name" value="HTH_XRE"/>
    <property type="match status" value="1"/>
</dbReference>
<keyword evidence="1" id="KW-0238">DNA-binding</keyword>
<evidence type="ECO:0000313" key="4">
    <source>
        <dbReference type="Proteomes" id="UP000184452"/>
    </source>
</evidence>
<proteinExistence type="predicted"/>
<feature type="domain" description="HTH cro/C1-type" evidence="2">
    <location>
        <begin position="17"/>
        <end position="71"/>
    </location>
</feature>
<gene>
    <name evidence="3" type="ORF">SAMN05421803_10148</name>
</gene>
<dbReference type="AlphaFoldDB" id="A0A1M6AN52"/>
<organism evidence="3 4">
    <name type="scientific">Nocardiopsis flavescens</name>
    <dbReference type="NCBI Taxonomy" id="758803"/>
    <lineage>
        <taxon>Bacteria</taxon>
        <taxon>Bacillati</taxon>
        <taxon>Actinomycetota</taxon>
        <taxon>Actinomycetes</taxon>
        <taxon>Streptosporangiales</taxon>
        <taxon>Nocardiopsidaceae</taxon>
        <taxon>Nocardiopsis</taxon>
    </lineage>
</organism>
<evidence type="ECO:0000313" key="3">
    <source>
        <dbReference type="EMBL" id="SHI37861.1"/>
    </source>
</evidence>
<dbReference type="InterPro" id="IPR050807">
    <property type="entry name" value="TransReg_Diox_bact_type"/>
</dbReference>
<dbReference type="CDD" id="cd00093">
    <property type="entry name" value="HTH_XRE"/>
    <property type="match status" value="1"/>
</dbReference>
<dbReference type="GO" id="GO:0005829">
    <property type="term" value="C:cytosol"/>
    <property type="evidence" value="ECO:0007669"/>
    <property type="project" value="TreeGrafter"/>
</dbReference>
<dbReference type="GO" id="GO:0003700">
    <property type="term" value="F:DNA-binding transcription factor activity"/>
    <property type="evidence" value="ECO:0007669"/>
    <property type="project" value="TreeGrafter"/>
</dbReference>
<evidence type="ECO:0000259" key="2">
    <source>
        <dbReference type="PROSITE" id="PS50943"/>
    </source>
</evidence>
<accession>A0A1M6AN52</accession>
<dbReference type="InterPro" id="IPR011051">
    <property type="entry name" value="RmlC_Cupin_sf"/>
</dbReference>
<dbReference type="Proteomes" id="UP000184452">
    <property type="component" value="Unassembled WGS sequence"/>
</dbReference>
<dbReference type="InterPro" id="IPR001387">
    <property type="entry name" value="Cro/C1-type_HTH"/>
</dbReference>
<dbReference type="PROSITE" id="PS50943">
    <property type="entry name" value="HTH_CROC1"/>
    <property type="match status" value="1"/>
</dbReference>
<keyword evidence="4" id="KW-1185">Reference proteome</keyword>
<dbReference type="SUPFAM" id="SSF51182">
    <property type="entry name" value="RmlC-like cupins"/>
    <property type="match status" value="1"/>
</dbReference>
<dbReference type="EMBL" id="FQZK01000001">
    <property type="protein sequence ID" value="SHI37861.1"/>
    <property type="molecule type" value="Genomic_DNA"/>
</dbReference>
<dbReference type="GO" id="GO:0003677">
    <property type="term" value="F:DNA binding"/>
    <property type="evidence" value="ECO:0007669"/>
    <property type="project" value="UniProtKB-KW"/>
</dbReference>
<protein>
    <submittedName>
        <fullName evidence="3">Transcriptional regulator, contains XRE-family HTH domain</fullName>
    </submittedName>
</protein>
<reference evidence="3 4" key="1">
    <citation type="submission" date="2016-11" db="EMBL/GenBank/DDBJ databases">
        <authorList>
            <person name="Jaros S."/>
            <person name="Januszkiewicz K."/>
            <person name="Wedrychowicz H."/>
        </authorList>
    </citation>
    <scope>NUCLEOTIDE SEQUENCE [LARGE SCALE GENOMIC DNA]</scope>
    <source>
        <strain evidence="3 4">CGMCC 4.5723</strain>
    </source>
</reference>
<dbReference type="Gene3D" id="1.10.260.40">
    <property type="entry name" value="lambda repressor-like DNA-binding domains"/>
    <property type="match status" value="1"/>
</dbReference>